<organism evidence="1 2">
    <name type="scientific">Chryseobacterium vrystaatense</name>
    <dbReference type="NCBI Taxonomy" id="307480"/>
    <lineage>
        <taxon>Bacteria</taxon>
        <taxon>Pseudomonadati</taxon>
        <taxon>Bacteroidota</taxon>
        <taxon>Flavobacteriia</taxon>
        <taxon>Flavobacteriales</taxon>
        <taxon>Weeksellaceae</taxon>
        <taxon>Chryseobacterium group</taxon>
        <taxon>Chryseobacterium</taxon>
    </lineage>
</organism>
<dbReference type="InterPro" id="IPR024524">
    <property type="entry name" value="DUF3800"/>
</dbReference>
<dbReference type="EMBL" id="FQVE01000004">
    <property type="protein sequence ID" value="SHG08281.1"/>
    <property type="molecule type" value="Genomic_DNA"/>
</dbReference>
<gene>
    <name evidence="1" type="ORF">SAMN02787073_3499</name>
</gene>
<dbReference type="AlphaFoldDB" id="A0A1M5GX32"/>
<evidence type="ECO:0000313" key="1">
    <source>
        <dbReference type="EMBL" id="SHG08281.1"/>
    </source>
</evidence>
<proteinExistence type="predicted"/>
<dbReference type="Pfam" id="PF12686">
    <property type="entry name" value="DUF3800"/>
    <property type="match status" value="1"/>
</dbReference>
<dbReference type="Proteomes" id="UP000184108">
    <property type="component" value="Unassembled WGS sequence"/>
</dbReference>
<sequence>MIPAKIFIDEFGNAHLDLSKEGTFSHFIYTSVIIKDTDIEKARKVLKDICIKYRLGENLKSSNIKNKNFKKRKDILIEFVERLDFVIDIMVVDKSKLFGEGLKIKRTFYKYFQSLFVEKYNKIYESYSINADKVGEEFKQELQDYVREKSINRDLFNQDRSFEIFDDKDEKLIQIADFISGCLGKVFCTSHFEHQYIELFNLLHARTSISYFPFESYITKEIEGKPELDRQIMRMNYQLIQKFLESTNVQKTKEKARLLEYLRFQSELNPNRLVSTTELLIYLNNFFPNIKSERVRILIRDLRYEGLFIVSHSGKPGYKLATKYSDVSEHFNHFLKYVVPMLQKVKILNETLSKNSFNDINPIEKDPNMQKLKELISGI</sequence>
<evidence type="ECO:0008006" key="3">
    <source>
        <dbReference type="Google" id="ProtNLM"/>
    </source>
</evidence>
<accession>A0A1M5GX32</accession>
<dbReference type="RefSeq" id="WP_073174667.1">
    <property type="nucleotide sequence ID" value="NZ_FQVE01000004.1"/>
</dbReference>
<protein>
    <recommendedName>
        <fullName evidence="3">DUF3800 domain-containing protein</fullName>
    </recommendedName>
</protein>
<reference evidence="2" key="1">
    <citation type="submission" date="2016-11" db="EMBL/GenBank/DDBJ databases">
        <authorList>
            <person name="Varghese N."/>
            <person name="Submissions S."/>
        </authorList>
    </citation>
    <scope>NUCLEOTIDE SEQUENCE [LARGE SCALE GENOMIC DNA]</scope>
    <source>
        <strain evidence="2">YR203</strain>
    </source>
</reference>
<evidence type="ECO:0000313" key="2">
    <source>
        <dbReference type="Proteomes" id="UP000184108"/>
    </source>
</evidence>
<name>A0A1M5GX32_9FLAO</name>